<comment type="caution">
    <text evidence="4">The sequence shown here is derived from an EMBL/GenBank/DDBJ whole genome shotgun (WGS) entry which is preliminary data.</text>
</comment>
<feature type="binding site" evidence="2">
    <location>
        <position position="6"/>
    </location>
    <ligand>
        <name>prephenate</name>
        <dbReference type="ChEBI" id="CHEBI:29934"/>
    </ligand>
</feature>
<feature type="binding site" evidence="2">
    <location>
        <position position="107"/>
    </location>
    <ligand>
        <name>prephenate</name>
        <dbReference type="ChEBI" id="CHEBI:29934"/>
    </ligand>
</feature>
<dbReference type="Proteomes" id="UP000281498">
    <property type="component" value="Unassembled WGS sequence"/>
</dbReference>
<dbReference type="GO" id="GO:0046417">
    <property type="term" value="P:chorismate metabolic process"/>
    <property type="evidence" value="ECO:0007669"/>
    <property type="project" value="TreeGrafter"/>
</dbReference>
<dbReference type="SUPFAM" id="SSF55298">
    <property type="entry name" value="YjgF-like"/>
    <property type="match status" value="1"/>
</dbReference>
<reference evidence="4 5" key="1">
    <citation type="submission" date="2017-10" db="EMBL/GenBank/DDBJ databases">
        <title>Bacillus sp. nov., a halophilic bacterium isolated from a Keqin Lake.</title>
        <authorList>
            <person name="Wang H."/>
        </authorList>
    </citation>
    <scope>NUCLEOTIDE SEQUENCE [LARGE SCALE GENOMIC DNA]</scope>
    <source>
        <strain evidence="4 5">KCTC 13187</strain>
    </source>
</reference>
<organism evidence="4 5">
    <name type="scientific">Salipaludibacillus neizhouensis</name>
    <dbReference type="NCBI Taxonomy" id="885475"/>
    <lineage>
        <taxon>Bacteria</taxon>
        <taxon>Bacillati</taxon>
        <taxon>Bacillota</taxon>
        <taxon>Bacilli</taxon>
        <taxon>Bacillales</taxon>
        <taxon>Bacillaceae</taxon>
    </lineage>
</organism>
<dbReference type="PROSITE" id="PS51167">
    <property type="entry name" value="CHORISMATE_MUT_1"/>
    <property type="match status" value="1"/>
</dbReference>
<dbReference type="CDD" id="cd02185">
    <property type="entry name" value="AroH"/>
    <property type="match status" value="1"/>
</dbReference>
<dbReference type="GO" id="GO:0004106">
    <property type="term" value="F:chorismate mutase activity"/>
    <property type="evidence" value="ECO:0007669"/>
    <property type="project" value="UniProtKB-UniRule"/>
</dbReference>
<comment type="catalytic activity">
    <reaction evidence="3">
        <text>chorismate = prephenate</text>
        <dbReference type="Rhea" id="RHEA:13897"/>
        <dbReference type="ChEBI" id="CHEBI:29748"/>
        <dbReference type="ChEBI" id="CHEBI:29934"/>
        <dbReference type="EC" id="5.4.99.5"/>
    </reaction>
</comment>
<accession>A0A3A9KSE7</accession>
<dbReference type="UniPathway" id="UPA00120">
    <property type="reaction ID" value="UER00203"/>
</dbReference>
<dbReference type="EC" id="5.4.99.5" evidence="1 3"/>
<dbReference type="GO" id="GO:0009073">
    <property type="term" value="P:aromatic amino acid family biosynthetic process"/>
    <property type="evidence" value="ECO:0007669"/>
    <property type="project" value="UniProtKB-UniRule"/>
</dbReference>
<dbReference type="PANTHER" id="PTHR21164:SF0">
    <property type="entry name" value="CHORISMATE MUTASE AROH"/>
    <property type="match status" value="1"/>
</dbReference>
<keyword evidence="2 3" id="KW-0057">Aromatic amino acid biosynthesis</keyword>
<evidence type="ECO:0000256" key="3">
    <source>
        <dbReference type="PROSITE-ProRule" id="PRU00514"/>
    </source>
</evidence>
<dbReference type="Gene3D" id="3.30.1330.40">
    <property type="entry name" value="RutC-like"/>
    <property type="match status" value="1"/>
</dbReference>
<dbReference type="PIRSF" id="PIRSF005965">
    <property type="entry name" value="Chor_mut_AroH"/>
    <property type="match status" value="1"/>
</dbReference>
<dbReference type="AlphaFoldDB" id="A0A3A9KSE7"/>
<sequence length="122" mass="13561">MIRGLRGATTVEENNGDSILAATKELMLEIQETNGFHPEDISHIIITMTEDLNATFPARVLRDIAGYQLVPVMCAQEIAVPGGLPKCIRLMVTVNTTKFQNEIKHIYLNDAVNLRPDLTLDK</sequence>
<dbReference type="EMBL" id="PDOE01000003">
    <property type="protein sequence ID" value="RKL67586.1"/>
    <property type="molecule type" value="Genomic_DNA"/>
</dbReference>
<protein>
    <recommendedName>
        <fullName evidence="1 3">chorismate mutase</fullName>
        <ecNumber evidence="1 3">5.4.99.5</ecNumber>
    </recommendedName>
</protein>
<evidence type="ECO:0000313" key="5">
    <source>
        <dbReference type="Proteomes" id="UP000281498"/>
    </source>
</evidence>
<keyword evidence="2 3" id="KW-0028">Amino-acid biosynthesis</keyword>
<proteinExistence type="predicted"/>
<evidence type="ECO:0000256" key="2">
    <source>
        <dbReference type="PIRSR" id="PIRSR005965-1"/>
    </source>
</evidence>
<dbReference type="InterPro" id="IPR035959">
    <property type="entry name" value="RutC-like_sf"/>
</dbReference>
<dbReference type="GO" id="GO:0008652">
    <property type="term" value="P:amino acid biosynthetic process"/>
    <property type="evidence" value="ECO:0007669"/>
    <property type="project" value="UniProtKB-UniRule"/>
</dbReference>
<gene>
    <name evidence="4" type="primary">aroH</name>
    <name evidence="4" type="ORF">CR203_09555</name>
</gene>
<evidence type="ECO:0000256" key="1">
    <source>
        <dbReference type="NCBIfam" id="TIGR01796"/>
    </source>
</evidence>
<name>A0A3A9KSE7_9BACI</name>
<dbReference type="InterPro" id="IPR008243">
    <property type="entry name" value="Chorismate_mutase_AroH"/>
</dbReference>
<keyword evidence="5" id="KW-1185">Reference proteome</keyword>
<dbReference type="RefSeq" id="WP_110935250.1">
    <property type="nucleotide sequence ID" value="NZ_KZ614146.1"/>
</dbReference>
<dbReference type="NCBIfam" id="TIGR01796">
    <property type="entry name" value="CM_mono_aroH"/>
    <property type="match status" value="1"/>
</dbReference>
<evidence type="ECO:0000313" key="4">
    <source>
        <dbReference type="EMBL" id="RKL67586.1"/>
    </source>
</evidence>
<dbReference type="Pfam" id="PF07736">
    <property type="entry name" value="CM_1"/>
    <property type="match status" value="1"/>
</dbReference>
<dbReference type="OrthoDB" id="9802232at2"/>
<dbReference type="PANTHER" id="PTHR21164">
    <property type="entry name" value="CHORISMATE MUTASE"/>
    <property type="match status" value="1"/>
</dbReference>
<keyword evidence="3" id="KW-0413">Isomerase</keyword>
<feature type="binding site" evidence="2">
    <location>
        <position position="89"/>
    </location>
    <ligand>
        <name>prephenate</name>
        <dbReference type="ChEBI" id="CHEBI:29934"/>
    </ligand>
</feature>